<sequence length="315" mass="35936">MLRPRTDKFFADTVDGLMTVSRHVLDAIRIRDNADVAFKILLKNSHVYGQFVEVEIGTFFSSDPLAKDPRNHCDCVPILDVLHVPDNEYGTIIVLPLLREYRQPRFDTFGEAVDILGQIFEVRTVQQIRMAQTRLNSVASSSRDCSDKAKFYNRTQRPPKYYLIDFGLSRKYPTRDPPPLEPPIIGGDKTVPEHQRADPCDPFPTDIYVLGNMILRKFTVGESLASAKLFEVEFMRPLVDGMVAVDPAKRPTMDEAVARFATVRAGLSSWKPRSRVVKETDMPFPIVRSRKHWLRRIGYILTRTPAIPCYNSNPP</sequence>
<keyword evidence="2" id="KW-1185">Reference proteome</keyword>
<gene>
    <name evidence="1" type="ORF">B0H17DRAFT_1162153</name>
</gene>
<evidence type="ECO:0000313" key="2">
    <source>
        <dbReference type="Proteomes" id="UP001221757"/>
    </source>
</evidence>
<dbReference type="Proteomes" id="UP001221757">
    <property type="component" value="Unassembled WGS sequence"/>
</dbReference>
<evidence type="ECO:0000313" key="1">
    <source>
        <dbReference type="EMBL" id="KAJ7670462.1"/>
    </source>
</evidence>
<proteinExistence type="predicted"/>
<reference evidence="1" key="1">
    <citation type="submission" date="2023-03" db="EMBL/GenBank/DDBJ databases">
        <title>Massive genome expansion in bonnet fungi (Mycena s.s.) driven by repeated elements and novel gene families across ecological guilds.</title>
        <authorList>
            <consortium name="Lawrence Berkeley National Laboratory"/>
            <person name="Harder C.B."/>
            <person name="Miyauchi S."/>
            <person name="Viragh M."/>
            <person name="Kuo A."/>
            <person name="Thoen E."/>
            <person name="Andreopoulos B."/>
            <person name="Lu D."/>
            <person name="Skrede I."/>
            <person name="Drula E."/>
            <person name="Henrissat B."/>
            <person name="Morin E."/>
            <person name="Kohler A."/>
            <person name="Barry K."/>
            <person name="LaButti K."/>
            <person name="Morin E."/>
            <person name="Salamov A."/>
            <person name="Lipzen A."/>
            <person name="Mereny Z."/>
            <person name="Hegedus B."/>
            <person name="Baldrian P."/>
            <person name="Stursova M."/>
            <person name="Weitz H."/>
            <person name="Taylor A."/>
            <person name="Grigoriev I.V."/>
            <person name="Nagy L.G."/>
            <person name="Martin F."/>
            <person name="Kauserud H."/>
        </authorList>
    </citation>
    <scope>NUCLEOTIDE SEQUENCE</scope>
    <source>
        <strain evidence="1">CBHHK067</strain>
    </source>
</reference>
<protein>
    <recommendedName>
        <fullName evidence="3">Protein kinase domain-containing protein</fullName>
    </recommendedName>
</protein>
<dbReference type="Gene3D" id="1.10.510.10">
    <property type="entry name" value="Transferase(Phosphotransferase) domain 1"/>
    <property type="match status" value="1"/>
</dbReference>
<name>A0AAD7CZ20_MYCRO</name>
<dbReference type="AlphaFoldDB" id="A0AAD7CZ20"/>
<evidence type="ECO:0008006" key="3">
    <source>
        <dbReference type="Google" id="ProtNLM"/>
    </source>
</evidence>
<dbReference type="EMBL" id="JARKIE010000180">
    <property type="protein sequence ID" value="KAJ7670462.1"/>
    <property type="molecule type" value="Genomic_DNA"/>
</dbReference>
<dbReference type="InterPro" id="IPR011009">
    <property type="entry name" value="Kinase-like_dom_sf"/>
</dbReference>
<comment type="caution">
    <text evidence="1">The sequence shown here is derived from an EMBL/GenBank/DDBJ whole genome shotgun (WGS) entry which is preliminary data.</text>
</comment>
<dbReference type="SUPFAM" id="SSF56112">
    <property type="entry name" value="Protein kinase-like (PK-like)"/>
    <property type="match status" value="1"/>
</dbReference>
<accession>A0AAD7CZ20</accession>
<organism evidence="1 2">
    <name type="scientific">Mycena rosella</name>
    <name type="common">Pink bonnet</name>
    <name type="synonym">Agaricus rosellus</name>
    <dbReference type="NCBI Taxonomy" id="1033263"/>
    <lineage>
        <taxon>Eukaryota</taxon>
        <taxon>Fungi</taxon>
        <taxon>Dikarya</taxon>
        <taxon>Basidiomycota</taxon>
        <taxon>Agaricomycotina</taxon>
        <taxon>Agaricomycetes</taxon>
        <taxon>Agaricomycetidae</taxon>
        <taxon>Agaricales</taxon>
        <taxon>Marasmiineae</taxon>
        <taxon>Mycenaceae</taxon>
        <taxon>Mycena</taxon>
    </lineage>
</organism>